<reference evidence="2" key="1">
    <citation type="journal article" date="2023" name="Science">
        <title>Elucidation of the pathway for biosynthesis of saponin adjuvants from the soapbark tree.</title>
        <authorList>
            <person name="Reed J."/>
            <person name="Orme A."/>
            <person name="El-Demerdash A."/>
            <person name="Owen C."/>
            <person name="Martin L.B.B."/>
            <person name="Misra R.C."/>
            <person name="Kikuchi S."/>
            <person name="Rejzek M."/>
            <person name="Martin A.C."/>
            <person name="Harkess A."/>
            <person name="Leebens-Mack J."/>
            <person name="Louveau T."/>
            <person name="Stephenson M.J."/>
            <person name="Osbourn A."/>
        </authorList>
    </citation>
    <scope>NUCLEOTIDE SEQUENCE</scope>
    <source>
        <strain evidence="2">S10</strain>
    </source>
</reference>
<accession>A0AAD7LN12</accession>
<dbReference type="GO" id="GO:0019005">
    <property type="term" value="C:SCF ubiquitin ligase complex"/>
    <property type="evidence" value="ECO:0007669"/>
    <property type="project" value="TreeGrafter"/>
</dbReference>
<dbReference type="InterPro" id="IPR032675">
    <property type="entry name" value="LRR_dom_sf"/>
</dbReference>
<comment type="caution">
    <text evidence="2">The sequence shown here is derived from an EMBL/GenBank/DDBJ whole genome shotgun (WGS) entry which is preliminary data.</text>
</comment>
<dbReference type="InterPro" id="IPR006553">
    <property type="entry name" value="Leu-rich_rpt_Cys-con_subtyp"/>
</dbReference>
<dbReference type="SUPFAM" id="SSF52047">
    <property type="entry name" value="RNI-like"/>
    <property type="match status" value="1"/>
</dbReference>
<gene>
    <name evidence="2" type="ORF">O6P43_016527</name>
</gene>
<dbReference type="GO" id="GO:0031146">
    <property type="term" value="P:SCF-dependent proteasomal ubiquitin-dependent protein catabolic process"/>
    <property type="evidence" value="ECO:0007669"/>
    <property type="project" value="TreeGrafter"/>
</dbReference>
<keyword evidence="3" id="KW-1185">Reference proteome</keyword>
<organism evidence="2 3">
    <name type="scientific">Quillaja saponaria</name>
    <name type="common">Soap bark tree</name>
    <dbReference type="NCBI Taxonomy" id="32244"/>
    <lineage>
        <taxon>Eukaryota</taxon>
        <taxon>Viridiplantae</taxon>
        <taxon>Streptophyta</taxon>
        <taxon>Embryophyta</taxon>
        <taxon>Tracheophyta</taxon>
        <taxon>Spermatophyta</taxon>
        <taxon>Magnoliopsida</taxon>
        <taxon>eudicotyledons</taxon>
        <taxon>Gunneridae</taxon>
        <taxon>Pentapetalae</taxon>
        <taxon>rosids</taxon>
        <taxon>fabids</taxon>
        <taxon>Fabales</taxon>
        <taxon>Quillajaceae</taxon>
        <taxon>Quillaja</taxon>
    </lineage>
</organism>
<dbReference type="AlphaFoldDB" id="A0AAD7LN12"/>
<evidence type="ECO:0000313" key="3">
    <source>
        <dbReference type="Proteomes" id="UP001163823"/>
    </source>
</evidence>
<dbReference type="Gene3D" id="3.80.10.10">
    <property type="entry name" value="Ribonuclease Inhibitor"/>
    <property type="match status" value="3"/>
</dbReference>
<dbReference type="InterPro" id="IPR057207">
    <property type="entry name" value="FBXL15_LRR"/>
</dbReference>
<dbReference type="Proteomes" id="UP001163823">
    <property type="component" value="Chromosome 7"/>
</dbReference>
<name>A0AAD7LN12_QUISA</name>
<feature type="domain" description="F-box/LRR-repeat protein 15-like leucin rich repeat" evidence="1">
    <location>
        <begin position="298"/>
        <end position="385"/>
    </location>
</feature>
<dbReference type="KEGG" id="qsa:O6P43_016527"/>
<protein>
    <submittedName>
        <fullName evidence="2">F-box/LRR-repeat protein 3</fullName>
    </submittedName>
</protein>
<evidence type="ECO:0000313" key="2">
    <source>
        <dbReference type="EMBL" id="KAJ7961144.1"/>
    </source>
</evidence>
<proteinExistence type="predicted"/>
<feature type="domain" description="F-box/LRR-repeat protein 15-like leucin rich repeat" evidence="1">
    <location>
        <begin position="123"/>
        <end position="266"/>
    </location>
</feature>
<dbReference type="Pfam" id="PF25372">
    <property type="entry name" value="DUF7885"/>
    <property type="match status" value="2"/>
</dbReference>
<evidence type="ECO:0000259" key="1">
    <source>
        <dbReference type="Pfam" id="PF25372"/>
    </source>
</evidence>
<dbReference type="SMART" id="SM00367">
    <property type="entry name" value="LRR_CC"/>
    <property type="match status" value="9"/>
</dbReference>
<dbReference type="PANTHER" id="PTHR13318">
    <property type="entry name" value="PARTNER OF PAIRED, ISOFORM B-RELATED"/>
    <property type="match status" value="1"/>
</dbReference>
<dbReference type="EMBL" id="JARAOO010000007">
    <property type="protein sequence ID" value="KAJ7961144.1"/>
    <property type="molecule type" value="Genomic_DNA"/>
</dbReference>
<sequence length="399" mass="44045">MKKQRSTETFNPFDFLSEEIVFTILDLLSPNPFDKKSFSIVCKDIYAIEAKHRRNLKPLRSEHLSSVLKRYPFVNHLDLSLCPRVTDNSLNVIANACKSTLRGIDLSRSKCFSGNGLLRLAINCKNLVELDLSNATELKDREAAAVAQAKNLERLWLGRCKLITDLGIGCIAVGCRKLRLISLKWCVSVSDLGVNLIAIKCKEIHTLDLSYLPITEKCLPSILKLQYLEDLVLEGCFGIDEDSLGILKHGCKTLKKLDISSCQNITHVGLSSLTSGSRFLQQLTLAHGSPVTLALTDSLSKLSMLQSIILDGCQVTSAGLKAIGNWCLSLRELSLSKCFGVTDEGLSSIVSKQKDLRRLDITCCRKITGVSIANITNSCTGLTSLEWSRVPWFTGKHLS</sequence>